<comment type="caution">
    <text evidence="2">The sequence shown here is derived from an EMBL/GenBank/DDBJ whole genome shotgun (WGS) entry which is preliminary data.</text>
</comment>
<protein>
    <submittedName>
        <fullName evidence="2">Uncharacterized protein</fullName>
    </submittedName>
</protein>
<gene>
    <name evidence="2" type="ORF">E2C01_005956</name>
</gene>
<dbReference type="AlphaFoldDB" id="A0A5B7CWK6"/>
<evidence type="ECO:0000256" key="1">
    <source>
        <dbReference type="SAM" id="MobiDB-lite"/>
    </source>
</evidence>
<accession>A0A5B7CWK6</accession>
<evidence type="ECO:0000313" key="2">
    <source>
        <dbReference type="EMBL" id="MPC13231.1"/>
    </source>
</evidence>
<sequence length="103" mass="11744">MLPLKKTPIYKEVGMITARKEKRIKRRYTDKKRKKRELEGGQCQGATKKRREPVKAGDWVLHKQPGTGLARGLAEPRLPGTLISIPIQSIDQSPNCGRLLKHY</sequence>
<dbReference type="Proteomes" id="UP000324222">
    <property type="component" value="Unassembled WGS sequence"/>
</dbReference>
<evidence type="ECO:0000313" key="3">
    <source>
        <dbReference type="Proteomes" id="UP000324222"/>
    </source>
</evidence>
<name>A0A5B7CWK6_PORTR</name>
<organism evidence="2 3">
    <name type="scientific">Portunus trituberculatus</name>
    <name type="common">Swimming crab</name>
    <name type="synonym">Neptunus trituberculatus</name>
    <dbReference type="NCBI Taxonomy" id="210409"/>
    <lineage>
        <taxon>Eukaryota</taxon>
        <taxon>Metazoa</taxon>
        <taxon>Ecdysozoa</taxon>
        <taxon>Arthropoda</taxon>
        <taxon>Crustacea</taxon>
        <taxon>Multicrustacea</taxon>
        <taxon>Malacostraca</taxon>
        <taxon>Eumalacostraca</taxon>
        <taxon>Eucarida</taxon>
        <taxon>Decapoda</taxon>
        <taxon>Pleocyemata</taxon>
        <taxon>Brachyura</taxon>
        <taxon>Eubrachyura</taxon>
        <taxon>Portunoidea</taxon>
        <taxon>Portunidae</taxon>
        <taxon>Portuninae</taxon>
        <taxon>Portunus</taxon>
    </lineage>
</organism>
<dbReference type="EMBL" id="VSRR010000267">
    <property type="protein sequence ID" value="MPC13231.1"/>
    <property type="molecule type" value="Genomic_DNA"/>
</dbReference>
<feature type="region of interest" description="Disordered" evidence="1">
    <location>
        <begin position="27"/>
        <end position="54"/>
    </location>
</feature>
<reference evidence="2 3" key="1">
    <citation type="submission" date="2019-05" db="EMBL/GenBank/DDBJ databases">
        <title>Another draft genome of Portunus trituberculatus and its Hox gene families provides insights of decapod evolution.</title>
        <authorList>
            <person name="Jeong J.-H."/>
            <person name="Song I."/>
            <person name="Kim S."/>
            <person name="Choi T."/>
            <person name="Kim D."/>
            <person name="Ryu S."/>
            <person name="Kim W."/>
        </authorList>
    </citation>
    <scope>NUCLEOTIDE SEQUENCE [LARGE SCALE GENOMIC DNA]</scope>
    <source>
        <tissue evidence="2">Muscle</tissue>
    </source>
</reference>
<keyword evidence="3" id="KW-1185">Reference proteome</keyword>
<proteinExistence type="predicted"/>